<evidence type="ECO:0000256" key="5">
    <source>
        <dbReference type="HAMAP-Rule" id="MF_01080"/>
    </source>
</evidence>
<dbReference type="InterPro" id="IPR014780">
    <property type="entry name" value="tRNA_psdUridine_synth_TruB"/>
</dbReference>
<dbReference type="AlphaFoldDB" id="A0A4P6MAP8"/>
<keyword evidence="3 5" id="KW-0819">tRNA processing</keyword>
<dbReference type="PANTHER" id="PTHR13767:SF2">
    <property type="entry name" value="PSEUDOURIDYLATE SYNTHASE TRUB1"/>
    <property type="match status" value="1"/>
</dbReference>
<dbReference type="CDD" id="cd02573">
    <property type="entry name" value="PseudoU_synth_EcTruB"/>
    <property type="match status" value="1"/>
</dbReference>
<evidence type="ECO:0000256" key="2">
    <source>
        <dbReference type="ARBA" id="ARBA00005642"/>
    </source>
</evidence>
<comment type="function">
    <text evidence="5">Responsible for synthesis of pseudouridine from uracil-55 in the psi GC loop of transfer RNAs.</text>
</comment>
<dbReference type="HAMAP" id="MF_01080">
    <property type="entry name" value="TruB_bact"/>
    <property type="match status" value="1"/>
</dbReference>
<dbReference type="Pfam" id="PF01509">
    <property type="entry name" value="TruB_N"/>
    <property type="match status" value="1"/>
</dbReference>
<proteinExistence type="inferred from homology"/>
<dbReference type="RefSeq" id="WP_130427742.1">
    <property type="nucleotide sequence ID" value="NZ_CP035949.1"/>
</dbReference>
<dbReference type="GO" id="GO:1990481">
    <property type="term" value="P:mRNA pseudouridine synthesis"/>
    <property type="evidence" value="ECO:0007669"/>
    <property type="project" value="TreeGrafter"/>
</dbReference>
<sequence length="283" mass="32745">MNGFFLVNKPEKMTSHDVVFQIKKKFHFDKVGHTGTLDPLASGLLIICVGKATKLAFLFDKLPKTYQGTFLFNKHYDTLDVTGKLLDTKNTPLTDCTIQKSFASFHQKKYLQMPPMFSAVKIKGKKMYRLARKNQVVDIPPREVFIHHFEKTSLLCRDQVDFLAHVSKGTYIRSLARDLALQLNTYGALLRLQRTAIGTHLLQNAKNIENLELNDLILDSTFFAAYDELILNDYLIKLVKNGTHLDQRQITTKKPFIVKDSNKNFVAYYDTLDENKYYPRYFF</sequence>
<organism evidence="7 8">
    <name type="scientific">'Catharanthus roseus' aster yellows phytoplasma</name>
    <dbReference type="NCBI Taxonomy" id="1193712"/>
    <lineage>
        <taxon>Bacteria</taxon>
        <taxon>Bacillati</taxon>
        <taxon>Mycoplasmatota</taxon>
        <taxon>Mollicutes</taxon>
        <taxon>Acholeplasmatales</taxon>
        <taxon>Acholeplasmataceae</taxon>
        <taxon>Candidatus Phytoplasma</taxon>
        <taxon>16SrI (Aster yellows group)</taxon>
    </lineage>
</organism>
<dbReference type="GO" id="GO:0031119">
    <property type="term" value="P:tRNA pseudouridine synthesis"/>
    <property type="evidence" value="ECO:0007669"/>
    <property type="project" value="UniProtKB-UniRule"/>
</dbReference>
<evidence type="ECO:0000313" key="7">
    <source>
        <dbReference type="EMBL" id="QBF23914.1"/>
    </source>
</evidence>
<dbReference type="NCBIfam" id="TIGR00431">
    <property type="entry name" value="TruB"/>
    <property type="match status" value="1"/>
</dbReference>
<comment type="similarity">
    <text evidence="2 5">Belongs to the pseudouridine synthase TruB family. Type 1 subfamily.</text>
</comment>
<feature type="active site" description="Nucleophile" evidence="5">
    <location>
        <position position="38"/>
    </location>
</feature>
<dbReference type="EC" id="5.4.99.25" evidence="5"/>
<evidence type="ECO:0000313" key="8">
    <source>
        <dbReference type="Proteomes" id="UP000289726"/>
    </source>
</evidence>
<dbReference type="Proteomes" id="UP000289726">
    <property type="component" value="Chromosome"/>
</dbReference>
<dbReference type="GO" id="GO:0003723">
    <property type="term" value="F:RNA binding"/>
    <property type="evidence" value="ECO:0007669"/>
    <property type="project" value="InterPro"/>
</dbReference>
<dbReference type="SUPFAM" id="SSF55120">
    <property type="entry name" value="Pseudouridine synthase"/>
    <property type="match status" value="1"/>
</dbReference>
<evidence type="ECO:0000256" key="4">
    <source>
        <dbReference type="ARBA" id="ARBA00023235"/>
    </source>
</evidence>
<reference evidence="7 8" key="1">
    <citation type="submission" date="2019-02" db="EMBL/GenBank/DDBJ databases">
        <title>Draft Genome Sequence of Maize Bushy Stunt-like Phytoplasma group 16SrI-B (Aster yellows) in South Africa.</title>
        <authorList>
            <person name="Coetzee B."/>
            <person name="Douglas-Smit N."/>
            <person name="Maree H.J."/>
            <person name="Burger J.T."/>
            <person name="Kruger K."/>
            <person name="Pietersen G."/>
        </authorList>
    </citation>
    <scope>NUCLEOTIDE SEQUENCE [LARGE SCALE GENOMIC DNA]</scope>
    <source>
        <strain evidence="7 8">De Villa</strain>
    </source>
</reference>
<dbReference type="InterPro" id="IPR020103">
    <property type="entry name" value="PsdUridine_synth_cat_dom_sf"/>
</dbReference>
<gene>
    <name evidence="5 7" type="primary">truB</name>
    <name evidence="7" type="ORF">EXT02_01840</name>
</gene>
<accession>A0A4P6MAP8</accession>
<dbReference type="GO" id="GO:0160148">
    <property type="term" value="F:tRNA pseudouridine(55) synthase activity"/>
    <property type="evidence" value="ECO:0007669"/>
    <property type="project" value="UniProtKB-EC"/>
</dbReference>
<keyword evidence="8" id="KW-1185">Reference proteome</keyword>
<name>A0A4P6MAP8_9MOLU</name>
<feature type="domain" description="Pseudouridine synthase II N-terminal" evidence="6">
    <location>
        <begin position="23"/>
        <end position="172"/>
    </location>
</feature>
<dbReference type="InterPro" id="IPR002501">
    <property type="entry name" value="PsdUridine_synth_N"/>
</dbReference>
<dbReference type="EMBL" id="CP035949">
    <property type="protein sequence ID" value="QBF23914.1"/>
    <property type="molecule type" value="Genomic_DNA"/>
</dbReference>
<dbReference type="Gene3D" id="3.30.2350.10">
    <property type="entry name" value="Pseudouridine synthase"/>
    <property type="match status" value="1"/>
</dbReference>
<evidence type="ECO:0000259" key="6">
    <source>
        <dbReference type="Pfam" id="PF01509"/>
    </source>
</evidence>
<dbReference type="PANTHER" id="PTHR13767">
    <property type="entry name" value="TRNA-PSEUDOURIDINE SYNTHASE"/>
    <property type="match status" value="1"/>
</dbReference>
<evidence type="ECO:0000256" key="3">
    <source>
        <dbReference type="ARBA" id="ARBA00022694"/>
    </source>
</evidence>
<keyword evidence="4 5" id="KW-0413">Isomerase</keyword>
<protein>
    <recommendedName>
        <fullName evidence="5">tRNA pseudouridine synthase B</fullName>
        <ecNumber evidence="5">5.4.99.25</ecNumber>
    </recommendedName>
    <alternativeName>
        <fullName evidence="5">tRNA pseudouridine(55) synthase</fullName>
        <shortName evidence="5">Psi55 synthase</shortName>
    </alternativeName>
    <alternativeName>
        <fullName evidence="5">tRNA pseudouridylate synthase</fullName>
    </alternativeName>
    <alternativeName>
        <fullName evidence="5">tRNA-uridine isomerase</fullName>
    </alternativeName>
</protein>
<comment type="catalytic activity">
    <reaction evidence="1 5">
        <text>uridine(55) in tRNA = pseudouridine(55) in tRNA</text>
        <dbReference type="Rhea" id="RHEA:42532"/>
        <dbReference type="Rhea" id="RHEA-COMP:10101"/>
        <dbReference type="Rhea" id="RHEA-COMP:10102"/>
        <dbReference type="ChEBI" id="CHEBI:65314"/>
        <dbReference type="ChEBI" id="CHEBI:65315"/>
        <dbReference type="EC" id="5.4.99.25"/>
    </reaction>
</comment>
<evidence type="ECO:0000256" key="1">
    <source>
        <dbReference type="ARBA" id="ARBA00000385"/>
    </source>
</evidence>